<gene>
    <name evidence="2" type="ORF">SAMN05660742_103149</name>
</gene>
<dbReference type="EMBL" id="FNZK01000003">
    <property type="protein sequence ID" value="SEJ09731.1"/>
    <property type="molecule type" value="Genomic_DNA"/>
</dbReference>
<dbReference type="InterPro" id="IPR037135">
    <property type="entry name" value="DUF1653-like_dom_sf"/>
</dbReference>
<proteinExistence type="predicted"/>
<dbReference type="RefSeq" id="WP_091829500.1">
    <property type="nucleotide sequence ID" value="NZ_FNZK01000003.1"/>
</dbReference>
<evidence type="ECO:0000259" key="1">
    <source>
        <dbReference type="Pfam" id="PF07866"/>
    </source>
</evidence>
<accession>A0A1H6VYJ0</accession>
<protein>
    <recommendedName>
        <fullName evidence="1">DUF1653 domain-containing protein</fullName>
    </recommendedName>
</protein>
<dbReference type="AlphaFoldDB" id="A0A1H6VYJ0"/>
<evidence type="ECO:0000313" key="2">
    <source>
        <dbReference type="EMBL" id="SEJ09731.1"/>
    </source>
</evidence>
<keyword evidence="3" id="KW-1185">Reference proteome</keyword>
<organism evidence="2 3">
    <name type="scientific">Propionispira arboris</name>
    <dbReference type="NCBI Taxonomy" id="84035"/>
    <lineage>
        <taxon>Bacteria</taxon>
        <taxon>Bacillati</taxon>
        <taxon>Bacillota</taxon>
        <taxon>Negativicutes</taxon>
        <taxon>Selenomonadales</taxon>
        <taxon>Selenomonadaceae</taxon>
        <taxon>Propionispira</taxon>
    </lineage>
</organism>
<sequence>MDIQTGIYRHYKGKEYRVLFIAKHSETVEEMVVYQALYGEFGYWVRPKKMFVESVNVGGQLMPRFQYIKA</sequence>
<name>A0A1H6VYJ0_9FIRM</name>
<evidence type="ECO:0000313" key="3">
    <source>
        <dbReference type="Proteomes" id="UP000199662"/>
    </source>
</evidence>
<reference evidence="2 3" key="1">
    <citation type="submission" date="2016-10" db="EMBL/GenBank/DDBJ databases">
        <authorList>
            <person name="de Groot N.N."/>
        </authorList>
    </citation>
    <scope>NUCLEOTIDE SEQUENCE [LARGE SCALE GENOMIC DNA]</scope>
    <source>
        <strain evidence="2 3">DSM 2179</strain>
    </source>
</reference>
<dbReference type="Gene3D" id="2.30.30.320">
    <property type="entry name" value="DUF1653-like domain"/>
    <property type="match status" value="1"/>
</dbReference>
<dbReference type="InterPro" id="IPR023387">
    <property type="entry name" value="DUF1653-like_dom"/>
</dbReference>
<dbReference type="Pfam" id="PF07866">
    <property type="entry name" value="DUF1653"/>
    <property type="match status" value="1"/>
</dbReference>
<feature type="domain" description="DUF1653" evidence="1">
    <location>
        <begin position="6"/>
        <end position="67"/>
    </location>
</feature>
<dbReference type="Proteomes" id="UP000199662">
    <property type="component" value="Unassembled WGS sequence"/>
</dbReference>